<keyword evidence="1" id="KW-0472">Membrane</keyword>
<keyword evidence="1" id="KW-0812">Transmembrane</keyword>
<reference evidence="2" key="1">
    <citation type="submission" date="2016-10" db="EMBL/GenBank/DDBJ databases">
        <authorList>
            <person name="de Groot N.N."/>
        </authorList>
    </citation>
    <scope>NUCLEOTIDE SEQUENCE</scope>
</reference>
<evidence type="ECO:0000313" key="2">
    <source>
        <dbReference type="EMBL" id="SFV90636.1"/>
    </source>
</evidence>
<feature type="transmembrane region" description="Helical" evidence="1">
    <location>
        <begin position="12"/>
        <end position="31"/>
    </location>
</feature>
<name>A0A1W1EA50_9ZZZZ</name>
<dbReference type="EMBL" id="FPIB01000019">
    <property type="protein sequence ID" value="SFV90636.1"/>
    <property type="molecule type" value="Genomic_DNA"/>
</dbReference>
<feature type="transmembrane region" description="Helical" evidence="1">
    <location>
        <begin position="51"/>
        <end position="69"/>
    </location>
</feature>
<organism evidence="2">
    <name type="scientific">hydrothermal vent metagenome</name>
    <dbReference type="NCBI Taxonomy" id="652676"/>
    <lineage>
        <taxon>unclassified sequences</taxon>
        <taxon>metagenomes</taxon>
        <taxon>ecological metagenomes</taxon>
    </lineage>
</organism>
<accession>A0A1W1EA50</accession>
<sequence>MKKKRVKNSTLLNLKGILILLAFGIWVNLIIGVKENLHSVEDALYQLGGNTILIITVTYVVLVIVGIFFEAEQTDRML</sequence>
<evidence type="ECO:0000256" key="1">
    <source>
        <dbReference type="SAM" id="Phobius"/>
    </source>
</evidence>
<protein>
    <submittedName>
        <fullName evidence="2">Uncharacterized protein</fullName>
    </submittedName>
</protein>
<keyword evidence="1" id="KW-1133">Transmembrane helix</keyword>
<proteinExistence type="predicted"/>
<gene>
    <name evidence="2" type="ORF">MNB_SV-4-313</name>
</gene>
<dbReference type="AlphaFoldDB" id="A0A1W1EA50"/>